<dbReference type="Gramene" id="TKW09043">
    <property type="protein sequence ID" value="TKW09043"/>
    <property type="gene ID" value="SEVIR_6G065400v2"/>
</dbReference>
<gene>
    <name evidence="2" type="ORF">SEVIR_6G065400v2</name>
</gene>
<evidence type="ECO:0008006" key="4">
    <source>
        <dbReference type="Google" id="ProtNLM"/>
    </source>
</evidence>
<feature type="signal peptide" evidence="1">
    <location>
        <begin position="1"/>
        <end position="17"/>
    </location>
</feature>
<dbReference type="SUPFAM" id="SSF101148">
    <property type="entry name" value="Plant invertase/pectin methylesterase inhibitor"/>
    <property type="match status" value="1"/>
</dbReference>
<sequence length="176" mass="18708">MTLVLATMATLFIAGDACDNIPSLTWNMTCAMACKTPQLFDVCKEVLKDSPYISAMTVYAVAAATHATKTYDDTVYQMAKIVASGLPGDERAAYLSCTNRYATARIQMEAAIADMNSCQFARTTQEYVEAVAAVKTCGEKLSAGWPLVAAVTADLDVTTVAANLGALIIGRSRSKP</sequence>
<name>A0A4U6U5S2_SETVI</name>
<keyword evidence="3" id="KW-1185">Reference proteome</keyword>
<dbReference type="PANTHER" id="PTHR34838:SF9">
    <property type="entry name" value="PECTINESTERASE INHIBITOR DOMAIN-CONTAINING PROTEIN"/>
    <property type="match status" value="1"/>
</dbReference>
<dbReference type="EMBL" id="CM016557">
    <property type="protein sequence ID" value="TKW09043.1"/>
    <property type="molecule type" value="Genomic_DNA"/>
</dbReference>
<dbReference type="OMA" id="RASYQQC"/>
<evidence type="ECO:0000313" key="3">
    <source>
        <dbReference type="Proteomes" id="UP000298652"/>
    </source>
</evidence>
<dbReference type="InterPro" id="IPR035513">
    <property type="entry name" value="Invertase/methylesterase_inhib"/>
</dbReference>
<protein>
    <recommendedName>
        <fullName evidence="4">Pectinesterase inhibitor domain-containing protein</fullName>
    </recommendedName>
</protein>
<dbReference type="Gene3D" id="1.20.140.40">
    <property type="entry name" value="Invertase/pectin methylesterase inhibitor family protein"/>
    <property type="match status" value="1"/>
</dbReference>
<accession>A0A4U6U5S2</accession>
<proteinExistence type="predicted"/>
<organism evidence="2 3">
    <name type="scientific">Setaria viridis</name>
    <name type="common">Green bristlegrass</name>
    <name type="synonym">Setaria italica subsp. viridis</name>
    <dbReference type="NCBI Taxonomy" id="4556"/>
    <lineage>
        <taxon>Eukaryota</taxon>
        <taxon>Viridiplantae</taxon>
        <taxon>Streptophyta</taxon>
        <taxon>Embryophyta</taxon>
        <taxon>Tracheophyta</taxon>
        <taxon>Spermatophyta</taxon>
        <taxon>Magnoliopsida</taxon>
        <taxon>Liliopsida</taxon>
        <taxon>Poales</taxon>
        <taxon>Poaceae</taxon>
        <taxon>PACMAD clade</taxon>
        <taxon>Panicoideae</taxon>
        <taxon>Panicodae</taxon>
        <taxon>Paniceae</taxon>
        <taxon>Cenchrinae</taxon>
        <taxon>Setaria</taxon>
    </lineage>
</organism>
<dbReference type="AlphaFoldDB" id="A0A4U6U5S2"/>
<dbReference type="PANTHER" id="PTHR34838">
    <property type="entry name" value="OS08G0142100 PROTEIN-RELATED"/>
    <property type="match status" value="1"/>
</dbReference>
<evidence type="ECO:0000313" key="2">
    <source>
        <dbReference type="EMBL" id="TKW09043.1"/>
    </source>
</evidence>
<reference evidence="2" key="1">
    <citation type="submission" date="2019-03" db="EMBL/GenBank/DDBJ databases">
        <title>WGS assembly of Setaria viridis.</title>
        <authorList>
            <person name="Huang P."/>
            <person name="Jenkins J."/>
            <person name="Grimwood J."/>
            <person name="Barry K."/>
            <person name="Healey A."/>
            <person name="Mamidi S."/>
            <person name="Sreedasyam A."/>
            <person name="Shu S."/>
            <person name="Feldman M."/>
            <person name="Wu J."/>
            <person name="Yu Y."/>
            <person name="Chen C."/>
            <person name="Johnson J."/>
            <person name="Rokhsar D."/>
            <person name="Baxter I."/>
            <person name="Schmutz J."/>
            <person name="Brutnell T."/>
            <person name="Kellogg E."/>
        </authorList>
    </citation>
    <scope>NUCLEOTIDE SEQUENCE [LARGE SCALE GENOMIC DNA]</scope>
</reference>
<feature type="chain" id="PRO_5020948537" description="Pectinesterase inhibitor domain-containing protein" evidence="1">
    <location>
        <begin position="18"/>
        <end position="176"/>
    </location>
</feature>
<evidence type="ECO:0000256" key="1">
    <source>
        <dbReference type="SAM" id="SignalP"/>
    </source>
</evidence>
<keyword evidence="1" id="KW-0732">Signal</keyword>
<dbReference type="Proteomes" id="UP000298652">
    <property type="component" value="Chromosome 6"/>
</dbReference>